<evidence type="ECO:0000256" key="5">
    <source>
        <dbReference type="ARBA" id="ARBA00022553"/>
    </source>
</evidence>
<dbReference type="GO" id="GO:0006355">
    <property type="term" value="P:regulation of DNA-templated transcription"/>
    <property type="evidence" value="ECO:0007669"/>
    <property type="project" value="InterPro"/>
</dbReference>
<comment type="subcellular location">
    <subcellularLocation>
        <location evidence="2">Cytoplasm</location>
    </subcellularLocation>
    <subcellularLocation>
        <location evidence="1">Nucleus</location>
    </subcellularLocation>
</comment>
<evidence type="ECO:0000256" key="11">
    <source>
        <dbReference type="SAM" id="MobiDB-lite"/>
    </source>
</evidence>
<organism evidence="13 14">
    <name type="scientific">Rhododendron griersonianum</name>
    <dbReference type="NCBI Taxonomy" id="479676"/>
    <lineage>
        <taxon>Eukaryota</taxon>
        <taxon>Viridiplantae</taxon>
        <taxon>Streptophyta</taxon>
        <taxon>Embryophyta</taxon>
        <taxon>Tracheophyta</taxon>
        <taxon>Spermatophyta</taxon>
        <taxon>Magnoliopsida</taxon>
        <taxon>eudicotyledons</taxon>
        <taxon>Gunneridae</taxon>
        <taxon>Pentapetalae</taxon>
        <taxon>asterids</taxon>
        <taxon>Ericales</taxon>
        <taxon>Ericaceae</taxon>
        <taxon>Ericoideae</taxon>
        <taxon>Rhodoreae</taxon>
        <taxon>Rhododendron</taxon>
    </lineage>
</organism>
<evidence type="ECO:0000256" key="8">
    <source>
        <dbReference type="ARBA" id="ARBA00023163"/>
    </source>
</evidence>
<keyword evidence="6" id="KW-0832">Ubl conjugation</keyword>
<evidence type="ECO:0000256" key="10">
    <source>
        <dbReference type="SAM" id="Coils"/>
    </source>
</evidence>
<keyword evidence="9" id="KW-0539">Nucleus</keyword>
<dbReference type="Proteomes" id="UP000823749">
    <property type="component" value="Chromosome 10"/>
</dbReference>
<accession>A0AAV6IIV7</accession>
<keyword evidence="8" id="KW-0804">Transcription</keyword>
<evidence type="ECO:0000256" key="9">
    <source>
        <dbReference type="ARBA" id="ARBA00023242"/>
    </source>
</evidence>
<feature type="region of interest" description="Disordered" evidence="11">
    <location>
        <begin position="1"/>
        <end position="25"/>
    </location>
</feature>
<keyword evidence="14" id="KW-1185">Reference proteome</keyword>
<reference evidence="13" key="1">
    <citation type="submission" date="2020-08" db="EMBL/GenBank/DDBJ databases">
        <title>Plant Genome Project.</title>
        <authorList>
            <person name="Zhang R.-G."/>
        </authorList>
    </citation>
    <scope>NUCLEOTIDE SEQUENCE</scope>
    <source>
        <strain evidence="13">WSP0</strain>
        <tissue evidence="13">Leaf</tissue>
    </source>
</reference>
<feature type="region of interest" description="Disordered" evidence="11">
    <location>
        <begin position="487"/>
        <end position="506"/>
    </location>
</feature>
<comment type="caution">
    <text evidence="13">The sequence shown here is derived from an EMBL/GenBank/DDBJ whole genome shotgun (WGS) entry which is preliminary data.</text>
</comment>
<sequence length="525" mass="58577">MAVGSNPASNLAEQNGKIRSSSDGNSTCHQCRHKAMGLVASCKNKKKNKPCTTSYCKNCLLNRYGEKVEEVTVLEDWFCPKCRGICNCSCCRKKQGHQPTGRLVHTAKATGFSSVSELLRVKGLELAVALPKQWGKENSVTENSNSNLNLDEKKQKRMKQEGLKEIQDSKRRKSKTNAMKFHKEDFYASMPQGTELTSVSGIELPPKDAGHALQFLEFCAAFREASELASSCLTTILDLKDGEPEYVLGELKRGGPGCRGKHSPVVWFHIQLLSLIQKNLGEKSPVITTKNGKNSWLHALQNFASRSQYVLGKLKLEQFGGEFDDYDRLEFSEKLRLLNSLCDEFLCTAKIRSWIDDQNSKLAEKVKEANERVVAAKHKEKQLKQKMQDEVAEAIIAKSGAPLSISEHEAIVTQIKTKAAQAHAEILESKGMVTKGMVLFQIPIFYLQYTDVGSSDTAGLSEKWYTFNAEQEKEIEKYIHSSRKRGLRPQKLKDVPSSSSSEADIIQSISEADKIRSSSEADMIL</sequence>
<evidence type="ECO:0000256" key="2">
    <source>
        <dbReference type="ARBA" id="ARBA00004496"/>
    </source>
</evidence>
<dbReference type="GO" id="GO:0005737">
    <property type="term" value="C:cytoplasm"/>
    <property type="evidence" value="ECO:0007669"/>
    <property type="project" value="UniProtKB-SubCell"/>
</dbReference>
<dbReference type="PANTHER" id="PTHR31169:SF8">
    <property type="entry name" value="ZINC-FINGER DOMAIN OF MONOAMINE-OXIDASE A REPRESSOR R1 PROTEIN"/>
    <property type="match status" value="1"/>
</dbReference>
<evidence type="ECO:0000256" key="1">
    <source>
        <dbReference type="ARBA" id="ARBA00004123"/>
    </source>
</evidence>
<dbReference type="GO" id="GO:0005634">
    <property type="term" value="C:nucleus"/>
    <property type="evidence" value="ECO:0007669"/>
    <property type="project" value="UniProtKB-SubCell"/>
</dbReference>
<evidence type="ECO:0000313" key="14">
    <source>
        <dbReference type="Proteomes" id="UP000823749"/>
    </source>
</evidence>
<keyword evidence="3" id="KW-0963">Cytoplasm</keyword>
<evidence type="ECO:0000256" key="3">
    <source>
        <dbReference type="ARBA" id="ARBA00022490"/>
    </source>
</evidence>
<proteinExistence type="predicted"/>
<dbReference type="AlphaFoldDB" id="A0AAV6IIV7"/>
<keyword evidence="4" id="KW-1017">Isopeptide bond</keyword>
<protein>
    <recommendedName>
        <fullName evidence="12">Zinc-finger domain-containing protein</fullName>
    </recommendedName>
</protein>
<evidence type="ECO:0000313" key="13">
    <source>
        <dbReference type="EMBL" id="KAG5527905.1"/>
    </source>
</evidence>
<dbReference type="InterPro" id="IPR018866">
    <property type="entry name" value="Znf-4CXXC_R1"/>
</dbReference>
<gene>
    <name evidence="13" type="ORF">RHGRI_028735</name>
</gene>
<evidence type="ECO:0000256" key="6">
    <source>
        <dbReference type="ARBA" id="ARBA00022843"/>
    </source>
</evidence>
<name>A0AAV6IIV7_9ERIC</name>
<feature type="compositionally biased region" description="Low complexity" evidence="11">
    <location>
        <begin position="497"/>
        <end position="506"/>
    </location>
</feature>
<evidence type="ECO:0000256" key="4">
    <source>
        <dbReference type="ARBA" id="ARBA00022499"/>
    </source>
</evidence>
<dbReference type="Pfam" id="PF10497">
    <property type="entry name" value="zf-4CXXC_R1"/>
    <property type="match status" value="1"/>
</dbReference>
<evidence type="ECO:0000259" key="12">
    <source>
        <dbReference type="Pfam" id="PF10497"/>
    </source>
</evidence>
<dbReference type="PANTHER" id="PTHR31169">
    <property type="entry name" value="OS05G0300700 PROTEIN"/>
    <property type="match status" value="1"/>
</dbReference>
<keyword evidence="5" id="KW-0597">Phosphoprotein</keyword>
<dbReference type="InterPro" id="IPR040221">
    <property type="entry name" value="CDCA7/CDA7L"/>
</dbReference>
<feature type="domain" description="Zinc-finger" evidence="12">
    <location>
        <begin position="24"/>
        <end position="119"/>
    </location>
</feature>
<feature type="coiled-coil region" evidence="10">
    <location>
        <begin position="359"/>
        <end position="386"/>
    </location>
</feature>
<dbReference type="EMBL" id="JACTNZ010000010">
    <property type="protein sequence ID" value="KAG5527905.1"/>
    <property type="molecule type" value="Genomic_DNA"/>
</dbReference>
<keyword evidence="7" id="KW-0805">Transcription regulation</keyword>
<keyword evidence="10" id="KW-0175">Coiled coil</keyword>
<evidence type="ECO:0000256" key="7">
    <source>
        <dbReference type="ARBA" id="ARBA00023015"/>
    </source>
</evidence>